<accession>A0A645FT19</accession>
<sequence length="100" mass="11070">MGNRQTMITTTIFGNVPKPNHIMKSGAMAIVGMVWDITNIGYKVFFITSKLSMIIASIKDNAMENPNPTKDSYRVIFVWESMRLRSLTKAAIISAGEGSI</sequence>
<protein>
    <submittedName>
        <fullName evidence="1">Uncharacterized protein</fullName>
    </submittedName>
</protein>
<dbReference type="AlphaFoldDB" id="A0A645FT19"/>
<dbReference type="EMBL" id="VSSQ01063572">
    <property type="protein sequence ID" value="MPN16589.1"/>
    <property type="molecule type" value="Genomic_DNA"/>
</dbReference>
<name>A0A645FT19_9ZZZZ</name>
<evidence type="ECO:0000313" key="1">
    <source>
        <dbReference type="EMBL" id="MPN16589.1"/>
    </source>
</evidence>
<comment type="caution">
    <text evidence="1">The sequence shown here is derived from an EMBL/GenBank/DDBJ whole genome shotgun (WGS) entry which is preliminary data.</text>
</comment>
<reference evidence="1" key="1">
    <citation type="submission" date="2019-08" db="EMBL/GenBank/DDBJ databases">
        <authorList>
            <person name="Kucharzyk K."/>
            <person name="Murdoch R.W."/>
            <person name="Higgins S."/>
            <person name="Loffler F."/>
        </authorList>
    </citation>
    <scope>NUCLEOTIDE SEQUENCE</scope>
</reference>
<organism evidence="1">
    <name type="scientific">bioreactor metagenome</name>
    <dbReference type="NCBI Taxonomy" id="1076179"/>
    <lineage>
        <taxon>unclassified sequences</taxon>
        <taxon>metagenomes</taxon>
        <taxon>ecological metagenomes</taxon>
    </lineage>
</organism>
<gene>
    <name evidence="1" type="ORF">SDC9_163934</name>
</gene>
<proteinExistence type="predicted"/>